<keyword evidence="4" id="KW-1185">Reference proteome</keyword>
<reference evidence="3 4" key="1">
    <citation type="submission" date="2020-08" db="EMBL/GenBank/DDBJ databases">
        <title>Genome public.</title>
        <authorList>
            <person name="Liu C."/>
            <person name="Sun Q."/>
        </authorList>
    </citation>
    <scope>NUCLEOTIDE SEQUENCE [LARGE SCALE GENOMIC DNA]</scope>
    <source>
        <strain evidence="3 4">M2</strain>
    </source>
</reference>
<proteinExistence type="predicted"/>
<protein>
    <submittedName>
        <fullName evidence="3">S-layer homology domain-containing protein</fullName>
    </submittedName>
</protein>
<evidence type="ECO:0000313" key="4">
    <source>
        <dbReference type="Proteomes" id="UP000641741"/>
    </source>
</evidence>
<dbReference type="Proteomes" id="UP000641741">
    <property type="component" value="Unassembled WGS sequence"/>
</dbReference>
<dbReference type="Pfam" id="PF00395">
    <property type="entry name" value="SLH"/>
    <property type="match status" value="1"/>
</dbReference>
<dbReference type="InterPro" id="IPR001119">
    <property type="entry name" value="SLH_dom"/>
</dbReference>
<sequence length="98" mass="10568">MVHVAGCALAPEAQITREQMASMMMRYAQFNQYNTIKSADLSAFNDAGSISSWALESMKWANAAGLINGRTASTIAPQGTATRAEAATILMRFCEMSK</sequence>
<keyword evidence="1" id="KW-0677">Repeat</keyword>
<comment type="caution">
    <text evidence="3">The sequence shown here is derived from an EMBL/GenBank/DDBJ whole genome shotgun (WGS) entry which is preliminary data.</text>
</comment>
<organism evidence="3 4">
    <name type="scientific">Agathobaculum hominis</name>
    <dbReference type="NCBI Taxonomy" id="2763014"/>
    <lineage>
        <taxon>Bacteria</taxon>
        <taxon>Bacillati</taxon>
        <taxon>Bacillota</taxon>
        <taxon>Clostridia</taxon>
        <taxon>Eubacteriales</taxon>
        <taxon>Butyricicoccaceae</taxon>
        <taxon>Agathobaculum</taxon>
    </lineage>
</organism>
<feature type="domain" description="SLH" evidence="2">
    <location>
        <begin position="41"/>
        <end position="98"/>
    </location>
</feature>
<dbReference type="RefSeq" id="WP_186970697.1">
    <property type="nucleotide sequence ID" value="NZ_JACOPK010000013.1"/>
</dbReference>
<evidence type="ECO:0000256" key="1">
    <source>
        <dbReference type="ARBA" id="ARBA00022737"/>
    </source>
</evidence>
<dbReference type="EMBL" id="JACOPK010000013">
    <property type="protein sequence ID" value="MBC5696632.1"/>
    <property type="molecule type" value="Genomic_DNA"/>
</dbReference>
<name>A0ABR7GQP8_9FIRM</name>
<accession>A0ABR7GQP8</accession>
<evidence type="ECO:0000313" key="3">
    <source>
        <dbReference type="EMBL" id="MBC5696632.1"/>
    </source>
</evidence>
<gene>
    <name evidence="3" type="ORF">H8S02_11915</name>
</gene>
<dbReference type="PROSITE" id="PS51272">
    <property type="entry name" value="SLH"/>
    <property type="match status" value="1"/>
</dbReference>
<evidence type="ECO:0000259" key="2">
    <source>
        <dbReference type="PROSITE" id="PS51272"/>
    </source>
</evidence>